<evidence type="ECO:0000313" key="11">
    <source>
        <dbReference type="Proteomes" id="UP000597507"/>
    </source>
</evidence>
<keyword evidence="11" id="KW-1185">Reference proteome</keyword>
<sequence length="97" mass="10494">MANTASARKRIRQTEKRTARNKARRSRVRTFLRKVEQAISGGDHTAAQEAFRAAQPELHRAVSKGVLHRNTVARKLSRLAARIKAIGQGAGGAGAPA</sequence>
<dbReference type="SUPFAM" id="SSF46992">
    <property type="entry name" value="Ribosomal protein S20"/>
    <property type="match status" value="1"/>
</dbReference>
<accession>A0A8J2ZF79</accession>
<dbReference type="GO" id="GO:0015935">
    <property type="term" value="C:small ribosomal subunit"/>
    <property type="evidence" value="ECO:0007669"/>
    <property type="project" value="TreeGrafter"/>
</dbReference>
<evidence type="ECO:0000256" key="6">
    <source>
        <dbReference type="ARBA" id="ARBA00023274"/>
    </source>
</evidence>
<dbReference type="RefSeq" id="WP_188903221.1">
    <property type="nucleotide sequence ID" value="NZ_BMKS01000016.1"/>
</dbReference>
<dbReference type="Pfam" id="PF01649">
    <property type="entry name" value="Ribosomal_S20p"/>
    <property type="match status" value="1"/>
</dbReference>
<comment type="caution">
    <text evidence="10">The sequence shown here is derived from an EMBL/GenBank/DDBJ whole genome shotgun (WGS) entry which is preliminary data.</text>
</comment>
<dbReference type="EMBL" id="BMKS01000016">
    <property type="protein sequence ID" value="GGG47503.1"/>
    <property type="molecule type" value="Genomic_DNA"/>
</dbReference>
<evidence type="ECO:0000313" key="10">
    <source>
        <dbReference type="EMBL" id="GGG47503.1"/>
    </source>
</evidence>
<keyword evidence="5 8" id="KW-0689">Ribosomal protein</keyword>
<protein>
    <recommendedName>
        <fullName evidence="7 8">Small ribosomal subunit protein bS20</fullName>
    </recommendedName>
</protein>
<comment type="function">
    <text evidence="1 8">Binds directly to 16S ribosomal RNA.</text>
</comment>
<evidence type="ECO:0000256" key="1">
    <source>
        <dbReference type="ARBA" id="ARBA00003134"/>
    </source>
</evidence>
<gene>
    <name evidence="8 10" type="primary">rpsT</name>
    <name evidence="10" type="ORF">GCM10010964_38580</name>
</gene>
<dbReference type="GO" id="GO:0006412">
    <property type="term" value="P:translation"/>
    <property type="evidence" value="ECO:0007669"/>
    <property type="project" value="UniProtKB-UniRule"/>
</dbReference>
<dbReference type="InterPro" id="IPR036510">
    <property type="entry name" value="Ribosomal_bS20_sf"/>
</dbReference>
<evidence type="ECO:0000256" key="4">
    <source>
        <dbReference type="ARBA" id="ARBA00022884"/>
    </source>
</evidence>
<keyword evidence="4 8" id="KW-0694">RNA-binding</keyword>
<dbReference type="Gene3D" id="1.20.58.110">
    <property type="entry name" value="Ribosomal protein S20"/>
    <property type="match status" value="1"/>
</dbReference>
<dbReference type="HAMAP" id="MF_00500">
    <property type="entry name" value="Ribosomal_bS20"/>
    <property type="match status" value="1"/>
</dbReference>
<proteinExistence type="inferred from homology"/>
<evidence type="ECO:0000256" key="3">
    <source>
        <dbReference type="ARBA" id="ARBA00022730"/>
    </source>
</evidence>
<keyword evidence="6 8" id="KW-0687">Ribonucleoprotein</keyword>
<dbReference type="Proteomes" id="UP000597507">
    <property type="component" value="Unassembled WGS sequence"/>
</dbReference>
<keyword evidence="3 8" id="KW-0699">rRNA-binding</keyword>
<name>A0A8J2ZF79_9PROT</name>
<dbReference type="FunFam" id="1.20.58.110:FF:000001">
    <property type="entry name" value="30S ribosomal protein S20"/>
    <property type="match status" value="1"/>
</dbReference>
<organism evidence="10 11">
    <name type="scientific">Caldovatus sediminis</name>
    <dbReference type="NCBI Taxonomy" id="2041189"/>
    <lineage>
        <taxon>Bacteria</taxon>
        <taxon>Pseudomonadati</taxon>
        <taxon>Pseudomonadota</taxon>
        <taxon>Alphaproteobacteria</taxon>
        <taxon>Acetobacterales</taxon>
        <taxon>Roseomonadaceae</taxon>
        <taxon>Caldovatus</taxon>
    </lineage>
</organism>
<evidence type="ECO:0000256" key="9">
    <source>
        <dbReference type="SAM" id="MobiDB-lite"/>
    </source>
</evidence>
<evidence type="ECO:0000256" key="7">
    <source>
        <dbReference type="ARBA" id="ARBA00035136"/>
    </source>
</evidence>
<dbReference type="InterPro" id="IPR002583">
    <property type="entry name" value="Ribosomal_bS20"/>
</dbReference>
<dbReference type="AlphaFoldDB" id="A0A8J2ZF79"/>
<dbReference type="PANTHER" id="PTHR33398">
    <property type="entry name" value="30S RIBOSOMAL PROTEIN S20"/>
    <property type="match status" value="1"/>
</dbReference>
<evidence type="ECO:0000256" key="5">
    <source>
        <dbReference type="ARBA" id="ARBA00022980"/>
    </source>
</evidence>
<dbReference type="GO" id="GO:0003735">
    <property type="term" value="F:structural constituent of ribosome"/>
    <property type="evidence" value="ECO:0007669"/>
    <property type="project" value="InterPro"/>
</dbReference>
<dbReference type="NCBIfam" id="TIGR00029">
    <property type="entry name" value="S20"/>
    <property type="match status" value="1"/>
</dbReference>
<comment type="similarity">
    <text evidence="2 8">Belongs to the bacterial ribosomal protein bS20 family.</text>
</comment>
<dbReference type="GO" id="GO:0070181">
    <property type="term" value="F:small ribosomal subunit rRNA binding"/>
    <property type="evidence" value="ECO:0007669"/>
    <property type="project" value="TreeGrafter"/>
</dbReference>
<dbReference type="PANTHER" id="PTHR33398:SF1">
    <property type="entry name" value="SMALL RIBOSOMAL SUBUNIT PROTEIN BS20C"/>
    <property type="match status" value="1"/>
</dbReference>
<reference evidence="10 11" key="1">
    <citation type="journal article" date="2014" name="Int. J. Syst. Evol. Microbiol.">
        <title>Complete genome sequence of Corynebacterium casei LMG S-19264T (=DSM 44701T), isolated from a smear-ripened cheese.</title>
        <authorList>
            <consortium name="US DOE Joint Genome Institute (JGI-PGF)"/>
            <person name="Walter F."/>
            <person name="Albersmeier A."/>
            <person name="Kalinowski J."/>
            <person name="Ruckert C."/>
        </authorList>
    </citation>
    <scope>NUCLEOTIDE SEQUENCE [LARGE SCALE GENOMIC DNA]</scope>
    <source>
        <strain evidence="10 11">CGMCC 1.16330</strain>
    </source>
</reference>
<evidence type="ECO:0000256" key="2">
    <source>
        <dbReference type="ARBA" id="ARBA00007634"/>
    </source>
</evidence>
<evidence type="ECO:0000256" key="8">
    <source>
        <dbReference type="HAMAP-Rule" id="MF_00500"/>
    </source>
</evidence>
<feature type="region of interest" description="Disordered" evidence="9">
    <location>
        <begin position="1"/>
        <end position="27"/>
    </location>
</feature>